<proteinExistence type="predicted"/>
<feature type="transmembrane region" description="Helical" evidence="1">
    <location>
        <begin position="87"/>
        <end position="106"/>
    </location>
</feature>
<protein>
    <submittedName>
        <fullName evidence="2">Uncharacterized protein</fullName>
    </submittedName>
</protein>
<keyword evidence="3" id="KW-1185">Reference proteome</keyword>
<keyword evidence="1" id="KW-0812">Transmembrane</keyword>
<gene>
    <name evidence="2" type="ORF">EHQ17_15585</name>
</gene>
<comment type="caution">
    <text evidence="2">The sequence shown here is derived from an EMBL/GenBank/DDBJ whole genome shotgun (WGS) entry which is preliminary data.</text>
</comment>
<dbReference type="Proteomes" id="UP000298277">
    <property type="component" value="Unassembled WGS sequence"/>
</dbReference>
<dbReference type="EMBL" id="RQFA01000068">
    <property type="protein sequence ID" value="TGK29544.1"/>
    <property type="molecule type" value="Genomic_DNA"/>
</dbReference>
<accession>A0A5F1Z212</accession>
<dbReference type="RefSeq" id="WP_135590795.1">
    <property type="nucleotide sequence ID" value="NZ_RQEZ01000074.1"/>
</dbReference>
<reference evidence="2" key="1">
    <citation type="journal article" date="2019" name="PLoS Negl. Trop. Dis.">
        <title>Revisiting the worldwide diversity of Leptospira species in the environment.</title>
        <authorList>
            <person name="Vincent A.T."/>
            <person name="Schiettekatte O."/>
            <person name="Bourhy P."/>
            <person name="Veyrier F.J."/>
            <person name="Picardeau M."/>
        </authorList>
    </citation>
    <scope>NUCLEOTIDE SEQUENCE [LARGE SCALE GENOMIC DNA]</scope>
    <source>
        <strain evidence="2">201800299</strain>
    </source>
</reference>
<feature type="transmembrane region" description="Helical" evidence="1">
    <location>
        <begin position="206"/>
        <end position="227"/>
    </location>
</feature>
<evidence type="ECO:0000313" key="3">
    <source>
        <dbReference type="Proteomes" id="UP000298277"/>
    </source>
</evidence>
<dbReference type="AlphaFoldDB" id="A0A5F1Z212"/>
<name>A0A5F1Z212_9LEPT</name>
<feature type="transmembrane region" description="Helical" evidence="1">
    <location>
        <begin position="153"/>
        <end position="186"/>
    </location>
</feature>
<keyword evidence="1" id="KW-0472">Membrane</keyword>
<evidence type="ECO:0000256" key="1">
    <source>
        <dbReference type="SAM" id="Phobius"/>
    </source>
</evidence>
<sequence length="238" mass="28267">MEIIALFPFFFLSSAYYALEHNKHWVILQKNEFIHWHLFYDEVGSVLNSLVLLGILSFGLSIFNLQRTKGSSWVSLKEAVGYFRKNYFMRQKLLLLLIIFFSFFFSFGRSQFIQFIFLLIIVGEIYFLFLTLEIDQKRNLIALYIELLQQRLILIIFIFLFSVLFYSVFIFFLSMAAVSILTMFQAAGGVFDFRIMSFFMYFSLRFISLLILPLFIIPNFLCFEYTLDSFVIKKSKIV</sequence>
<organism evidence="2 3">
    <name type="scientific">Leptospira gomenensis</name>
    <dbReference type="NCBI Taxonomy" id="2484974"/>
    <lineage>
        <taxon>Bacteria</taxon>
        <taxon>Pseudomonadati</taxon>
        <taxon>Spirochaetota</taxon>
        <taxon>Spirochaetia</taxon>
        <taxon>Leptospirales</taxon>
        <taxon>Leptospiraceae</taxon>
        <taxon>Leptospira</taxon>
    </lineage>
</organism>
<keyword evidence="1" id="KW-1133">Transmembrane helix</keyword>
<feature type="transmembrane region" description="Helical" evidence="1">
    <location>
        <begin position="46"/>
        <end position="66"/>
    </location>
</feature>
<evidence type="ECO:0000313" key="2">
    <source>
        <dbReference type="EMBL" id="TGK29544.1"/>
    </source>
</evidence>
<feature type="transmembrane region" description="Helical" evidence="1">
    <location>
        <begin position="112"/>
        <end position="132"/>
    </location>
</feature>